<dbReference type="Pfam" id="PF17754">
    <property type="entry name" value="TetR_C_14"/>
    <property type="match status" value="1"/>
</dbReference>
<reference evidence="7" key="2">
    <citation type="submission" date="2020-09" db="EMBL/GenBank/DDBJ databases">
        <authorList>
            <person name="Sun Q."/>
            <person name="Ohkuma M."/>
        </authorList>
    </citation>
    <scope>NUCLEOTIDE SEQUENCE</scope>
    <source>
        <strain evidence="7">JCM 5069</strain>
    </source>
</reference>
<dbReference type="GO" id="GO:0003700">
    <property type="term" value="F:DNA-binding transcription factor activity"/>
    <property type="evidence" value="ECO:0007669"/>
    <property type="project" value="TreeGrafter"/>
</dbReference>
<evidence type="ECO:0000256" key="4">
    <source>
        <dbReference type="PROSITE-ProRule" id="PRU00335"/>
    </source>
</evidence>
<evidence type="ECO:0000313" key="8">
    <source>
        <dbReference type="Proteomes" id="UP000603708"/>
    </source>
</evidence>
<dbReference type="PRINTS" id="PR00455">
    <property type="entry name" value="HTHTETR"/>
</dbReference>
<evidence type="ECO:0000256" key="5">
    <source>
        <dbReference type="SAM" id="MobiDB-lite"/>
    </source>
</evidence>
<dbReference type="PANTHER" id="PTHR30055">
    <property type="entry name" value="HTH-TYPE TRANSCRIPTIONAL REGULATOR RUTR"/>
    <property type="match status" value="1"/>
</dbReference>
<reference evidence="7" key="1">
    <citation type="journal article" date="2014" name="Int. J. Syst. Evol. Microbiol.">
        <title>Complete genome sequence of Corynebacterium casei LMG S-19264T (=DSM 44701T), isolated from a smear-ripened cheese.</title>
        <authorList>
            <consortium name="US DOE Joint Genome Institute (JGI-PGF)"/>
            <person name="Walter F."/>
            <person name="Albersmeier A."/>
            <person name="Kalinowski J."/>
            <person name="Ruckert C."/>
        </authorList>
    </citation>
    <scope>NUCLEOTIDE SEQUENCE</scope>
    <source>
        <strain evidence="7">JCM 5069</strain>
    </source>
</reference>
<protein>
    <submittedName>
        <fullName evidence="7">TetR family transcriptional regulator</fullName>
    </submittedName>
</protein>
<dbReference type="AlphaFoldDB" id="A0A919GHZ2"/>
<dbReference type="GO" id="GO:0000976">
    <property type="term" value="F:transcription cis-regulatory region binding"/>
    <property type="evidence" value="ECO:0007669"/>
    <property type="project" value="TreeGrafter"/>
</dbReference>
<feature type="DNA-binding region" description="H-T-H motif" evidence="4">
    <location>
        <begin position="37"/>
        <end position="56"/>
    </location>
</feature>
<feature type="region of interest" description="Disordered" evidence="5">
    <location>
        <begin position="212"/>
        <end position="263"/>
    </location>
</feature>
<keyword evidence="1" id="KW-0805">Transcription regulation</keyword>
<dbReference type="SUPFAM" id="SSF46689">
    <property type="entry name" value="Homeodomain-like"/>
    <property type="match status" value="1"/>
</dbReference>
<dbReference type="InterPro" id="IPR009057">
    <property type="entry name" value="Homeodomain-like_sf"/>
</dbReference>
<accession>A0A919GHZ2</accession>
<comment type="caution">
    <text evidence="7">The sequence shown here is derived from an EMBL/GenBank/DDBJ whole genome shotgun (WGS) entry which is preliminary data.</text>
</comment>
<dbReference type="Gene3D" id="1.10.357.10">
    <property type="entry name" value="Tetracycline Repressor, domain 2"/>
    <property type="match status" value="1"/>
</dbReference>
<evidence type="ECO:0000256" key="2">
    <source>
        <dbReference type="ARBA" id="ARBA00023125"/>
    </source>
</evidence>
<evidence type="ECO:0000256" key="3">
    <source>
        <dbReference type="ARBA" id="ARBA00023163"/>
    </source>
</evidence>
<dbReference type="EMBL" id="BNCD01000015">
    <property type="protein sequence ID" value="GHH84303.1"/>
    <property type="molecule type" value="Genomic_DNA"/>
</dbReference>
<dbReference type="InterPro" id="IPR001647">
    <property type="entry name" value="HTH_TetR"/>
</dbReference>
<dbReference type="PANTHER" id="PTHR30055:SF238">
    <property type="entry name" value="MYCOFACTOCIN BIOSYNTHESIS TRANSCRIPTIONAL REGULATOR MFTR-RELATED"/>
    <property type="match status" value="1"/>
</dbReference>
<gene>
    <name evidence="7" type="ORF">GCM10018793_48330</name>
</gene>
<keyword evidence="3" id="KW-0804">Transcription</keyword>
<sequence>MTAPHPGLRERKKQRTREALLRAALELFVSQGYEQTTVDEIAEAVDVSQRTFFRYFAGKEDAAFAVQAMTESHFVRALRARPADEPPLEALRRAVLESWDTIGDAVEQAVPVELHVRTYQLIESTPALLAVHLRRSAHLEEELARVVADREGLDVASDPRPRIAVAAFCGVMRVTGRLWGTGGDSSIASLRTLTESYLDHVGPALAANWQGRAGAARETTAPALKAAPPTRDTAATTRDTTASARHTAASGAAAPQRRDSHPH</sequence>
<dbReference type="Pfam" id="PF00440">
    <property type="entry name" value="TetR_N"/>
    <property type="match status" value="1"/>
</dbReference>
<proteinExistence type="predicted"/>
<organism evidence="7 8">
    <name type="scientific">Streptomyces sulfonofaciens</name>
    <dbReference type="NCBI Taxonomy" id="68272"/>
    <lineage>
        <taxon>Bacteria</taxon>
        <taxon>Bacillati</taxon>
        <taxon>Actinomycetota</taxon>
        <taxon>Actinomycetes</taxon>
        <taxon>Kitasatosporales</taxon>
        <taxon>Streptomycetaceae</taxon>
        <taxon>Streptomyces</taxon>
    </lineage>
</organism>
<evidence type="ECO:0000259" key="6">
    <source>
        <dbReference type="PROSITE" id="PS50977"/>
    </source>
</evidence>
<evidence type="ECO:0000256" key="1">
    <source>
        <dbReference type="ARBA" id="ARBA00023015"/>
    </source>
</evidence>
<keyword evidence="8" id="KW-1185">Reference proteome</keyword>
<dbReference type="InterPro" id="IPR050109">
    <property type="entry name" value="HTH-type_TetR-like_transc_reg"/>
</dbReference>
<feature type="compositionally biased region" description="Low complexity" evidence="5">
    <location>
        <begin position="219"/>
        <end position="255"/>
    </location>
</feature>
<keyword evidence="2 4" id="KW-0238">DNA-binding</keyword>
<evidence type="ECO:0000313" key="7">
    <source>
        <dbReference type="EMBL" id="GHH84303.1"/>
    </source>
</evidence>
<feature type="domain" description="HTH tetR-type" evidence="6">
    <location>
        <begin position="14"/>
        <end position="74"/>
    </location>
</feature>
<dbReference type="InterPro" id="IPR041347">
    <property type="entry name" value="MftR_C"/>
</dbReference>
<dbReference type="PROSITE" id="PS50977">
    <property type="entry name" value="HTH_TETR_2"/>
    <property type="match status" value="1"/>
</dbReference>
<dbReference type="Gene3D" id="1.10.10.60">
    <property type="entry name" value="Homeodomain-like"/>
    <property type="match status" value="1"/>
</dbReference>
<name>A0A919GHZ2_9ACTN</name>
<dbReference type="Proteomes" id="UP000603708">
    <property type="component" value="Unassembled WGS sequence"/>
</dbReference>